<name>A0A0B2B3T5_9ACTN</name>
<proteinExistence type="predicted"/>
<keyword evidence="2" id="KW-1185">Reference proteome</keyword>
<reference evidence="1 2" key="1">
    <citation type="submission" date="2017-11" db="EMBL/GenBank/DDBJ databases">
        <title>Genomic Encyclopedia of Archaeal and Bacterial Type Strains, Phase II (KMG-II): From Individual Species to Whole Genera.</title>
        <authorList>
            <person name="Goeker M."/>
        </authorList>
    </citation>
    <scope>NUCLEOTIDE SEQUENCE [LARGE SCALE GENOMIC DNA]</scope>
    <source>
        <strain evidence="1 2">DSM 27763</strain>
    </source>
</reference>
<comment type="caution">
    <text evidence="1">The sequence shown here is derived from an EMBL/GenBank/DDBJ whole genome shotgun (WGS) entry which is preliminary data.</text>
</comment>
<evidence type="ECO:0000313" key="1">
    <source>
        <dbReference type="EMBL" id="PJJ58568.1"/>
    </source>
</evidence>
<organism evidence="1 2">
    <name type="scientific">Mumia flava</name>
    <dbReference type="NCBI Taxonomy" id="1348852"/>
    <lineage>
        <taxon>Bacteria</taxon>
        <taxon>Bacillati</taxon>
        <taxon>Actinomycetota</taxon>
        <taxon>Actinomycetes</taxon>
        <taxon>Propionibacteriales</taxon>
        <taxon>Nocardioidaceae</taxon>
        <taxon>Mumia</taxon>
    </lineage>
</organism>
<accession>A0A0B2B3T5</accession>
<dbReference type="Proteomes" id="UP000230842">
    <property type="component" value="Unassembled WGS sequence"/>
</dbReference>
<dbReference type="AlphaFoldDB" id="A0A0B2B3T5"/>
<sequence length="90" mass="9791">MTEGRTLVRIRHKRCGRVLAEITEATSAQGSTFAVLMCEKCERPSPARVAAVAARKGADGLPITREIPWAELRPFIADAKRTGKTVDVVT</sequence>
<dbReference type="EMBL" id="PGEZ01000001">
    <property type="protein sequence ID" value="PJJ58568.1"/>
    <property type="molecule type" value="Genomic_DNA"/>
</dbReference>
<evidence type="ECO:0000313" key="2">
    <source>
        <dbReference type="Proteomes" id="UP000230842"/>
    </source>
</evidence>
<protein>
    <submittedName>
        <fullName evidence="1">Uncharacterized protein</fullName>
    </submittedName>
</protein>
<gene>
    <name evidence="1" type="ORF">CLV56_2819</name>
</gene>